<dbReference type="EMBL" id="OU963871">
    <property type="protein sequence ID" value="CAH0383616.1"/>
    <property type="molecule type" value="Genomic_DNA"/>
</dbReference>
<dbReference type="InterPro" id="IPR052192">
    <property type="entry name" value="Insect_Ionotropic_Sensory_Rcpt"/>
</dbReference>
<keyword evidence="4 8" id="KW-1133">Transmembrane helix</keyword>
<keyword evidence="10" id="KW-1185">Reference proteome</keyword>
<comment type="subcellular location">
    <subcellularLocation>
        <location evidence="1">Cell membrane</location>
        <topology evidence="1">Multi-pass membrane protein</topology>
    </subcellularLocation>
</comment>
<dbReference type="AlphaFoldDB" id="A0A9P0A5J8"/>
<dbReference type="PANTHER" id="PTHR42643:SF39">
    <property type="entry name" value="IONOTROPIC RECEPTOR 56A-RELATED"/>
    <property type="match status" value="1"/>
</dbReference>
<gene>
    <name evidence="9" type="ORF">BEMITA_LOCUS3053</name>
</gene>
<accession>A0A9P0A5J8</accession>
<proteinExistence type="predicted"/>
<evidence type="ECO:0000256" key="5">
    <source>
        <dbReference type="ARBA" id="ARBA00023136"/>
    </source>
</evidence>
<evidence type="ECO:0000256" key="1">
    <source>
        <dbReference type="ARBA" id="ARBA00004651"/>
    </source>
</evidence>
<organism evidence="9 10">
    <name type="scientific">Bemisia tabaci</name>
    <name type="common">Sweetpotato whitefly</name>
    <name type="synonym">Aleurodes tabaci</name>
    <dbReference type="NCBI Taxonomy" id="7038"/>
    <lineage>
        <taxon>Eukaryota</taxon>
        <taxon>Metazoa</taxon>
        <taxon>Ecdysozoa</taxon>
        <taxon>Arthropoda</taxon>
        <taxon>Hexapoda</taxon>
        <taxon>Insecta</taxon>
        <taxon>Pterygota</taxon>
        <taxon>Neoptera</taxon>
        <taxon>Paraneoptera</taxon>
        <taxon>Hemiptera</taxon>
        <taxon>Sternorrhyncha</taxon>
        <taxon>Aleyrodoidea</taxon>
        <taxon>Aleyrodidae</taxon>
        <taxon>Aleyrodinae</taxon>
        <taxon>Bemisia</taxon>
    </lineage>
</organism>
<name>A0A9P0A5J8_BEMTA</name>
<reference evidence="9" key="1">
    <citation type="submission" date="2021-12" db="EMBL/GenBank/DDBJ databases">
        <authorList>
            <person name="King R."/>
        </authorList>
    </citation>
    <scope>NUCLEOTIDE SEQUENCE</scope>
</reference>
<dbReference type="Proteomes" id="UP001152759">
    <property type="component" value="Chromosome 10"/>
</dbReference>
<evidence type="ECO:0000256" key="4">
    <source>
        <dbReference type="ARBA" id="ARBA00022989"/>
    </source>
</evidence>
<evidence type="ECO:0000256" key="2">
    <source>
        <dbReference type="ARBA" id="ARBA00022475"/>
    </source>
</evidence>
<feature type="transmembrane region" description="Helical" evidence="8">
    <location>
        <begin position="736"/>
        <end position="754"/>
    </location>
</feature>
<sequence>MCGHGQEIVYFVTLTTLILTISAAFNYQPIRNNKHDQEHISLPLKVCYNTIHLSEQPLMYIVDFHSNPIVPPLIQNLHDSSIKTILITHHKKLTTLATNNEKMNFMFFVNNPQEILSLILSSVSKPRQHEENFDGDKIKSSGIHLQPIFSMKEDFESNSKMPHHCVTVGDQHDANLVDCDEHMTVSAAELEGSEILSDRNFNFTRALYINSIWNSNNYLSFMIGQNNPNPVGHAVPKWQENEKLGNRSAIMSVKNEYSGVILCFKFVWRFFRGIRTVICYKGVCDRYDPFSENIVSYSGKVGEAYFDFSVINVNKKVLKIAAFELEGYKIDTSNDFTGVNAIFPILYHLQDSINCTIEFIGDLFAMSQDNRIPLYERGQLSDCHMHLVAVSVTGKSIPYSRFDYSVAVETREICFLTPHSKKIPQFLVPFKSFSPVVWFLIGAVVATFVLMQRAFQSAQLRIFRGVYSEAEIRIFETTSSLFSIYAYFMSGSPPRLVLGNFLTGKILFFIFSFSALIITTAFLGVMTTLLTKTVQYPEIDSIKDLEDSELLIQTGSADAAAVFFEELDGFDKLKTRLVSNLQYYCQTVFDSLPDDYRLVDFLTGRNDTGWNINQDEDPLTEMKKNIRSVLETDAFLVDVSDSVLSKSDIRMKFFVLQKFENHLVRECLMAYPFSYSFLKNSFIFHRLNEVISRFLESGHFQKLMKVSNMTDEEFEGVSLSEGDDEPRPYDLNDLQIGFIALVVGLFLSCLVFAAETLYDNFENVAIFKLLRRILLFFP</sequence>
<evidence type="ECO:0000256" key="7">
    <source>
        <dbReference type="ARBA" id="ARBA00023180"/>
    </source>
</evidence>
<feature type="transmembrane region" description="Helical" evidence="8">
    <location>
        <begin position="432"/>
        <end position="451"/>
    </location>
</feature>
<feature type="transmembrane region" description="Helical" evidence="8">
    <location>
        <begin position="508"/>
        <end position="530"/>
    </location>
</feature>
<keyword evidence="6" id="KW-0675">Receptor</keyword>
<evidence type="ECO:0000256" key="8">
    <source>
        <dbReference type="SAM" id="Phobius"/>
    </source>
</evidence>
<keyword evidence="3 8" id="KW-0812">Transmembrane</keyword>
<evidence type="ECO:0000256" key="6">
    <source>
        <dbReference type="ARBA" id="ARBA00023170"/>
    </source>
</evidence>
<dbReference type="PANTHER" id="PTHR42643">
    <property type="entry name" value="IONOTROPIC RECEPTOR 20A-RELATED"/>
    <property type="match status" value="1"/>
</dbReference>
<feature type="transmembrane region" description="Helical" evidence="8">
    <location>
        <begin position="472"/>
        <end position="488"/>
    </location>
</feature>
<dbReference type="Gene3D" id="1.10.287.70">
    <property type="match status" value="1"/>
</dbReference>
<evidence type="ECO:0000313" key="9">
    <source>
        <dbReference type="EMBL" id="CAH0383616.1"/>
    </source>
</evidence>
<keyword evidence="2" id="KW-1003">Cell membrane</keyword>
<feature type="transmembrane region" description="Helical" evidence="8">
    <location>
        <begin position="7"/>
        <end position="27"/>
    </location>
</feature>
<evidence type="ECO:0000256" key="3">
    <source>
        <dbReference type="ARBA" id="ARBA00022692"/>
    </source>
</evidence>
<evidence type="ECO:0000313" key="10">
    <source>
        <dbReference type="Proteomes" id="UP001152759"/>
    </source>
</evidence>
<dbReference type="GO" id="GO:0005886">
    <property type="term" value="C:plasma membrane"/>
    <property type="evidence" value="ECO:0007669"/>
    <property type="project" value="UniProtKB-SubCell"/>
</dbReference>
<keyword evidence="5 8" id="KW-0472">Membrane</keyword>
<protein>
    <recommendedName>
        <fullName evidence="11">Ionotropic receptor</fullName>
    </recommendedName>
</protein>
<evidence type="ECO:0008006" key="11">
    <source>
        <dbReference type="Google" id="ProtNLM"/>
    </source>
</evidence>
<keyword evidence="7" id="KW-0325">Glycoprotein</keyword>